<dbReference type="STRING" id="6210.W6UUC5"/>
<dbReference type="InterPro" id="IPR019734">
    <property type="entry name" value="TPR_rpt"/>
</dbReference>
<dbReference type="Pfam" id="PF13181">
    <property type="entry name" value="TPR_8"/>
    <property type="match status" value="1"/>
</dbReference>
<proteinExistence type="predicted"/>
<dbReference type="RefSeq" id="XP_024348180.1">
    <property type="nucleotide sequence ID" value="XM_024497384.1"/>
</dbReference>
<dbReference type="OrthoDB" id="1914839at2759"/>
<dbReference type="GeneID" id="36343850"/>
<organism evidence="3 4">
    <name type="scientific">Echinococcus granulosus</name>
    <name type="common">Hydatid tapeworm</name>
    <dbReference type="NCBI Taxonomy" id="6210"/>
    <lineage>
        <taxon>Eukaryota</taxon>
        <taxon>Metazoa</taxon>
        <taxon>Spiralia</taxon>
        <taxon>Lophotrochozoa</taxon>
        <taxon>Platyhelminthes</taxon>
        <taxon>Cestoda</taxon>
        <taxon>Eucestoda</taxon>
        <taxon>Cyclophyllidea</taxon>
        <taxon>Taeniidae</taxon>
        <taxon>Echinococcus</taxon>
        <taxon>Echinococcus granulosus group</taxon>
    </lineage>
</organism>
<dbReference type="CDD" id="cd24142">
    <property type="entry name" value="ACL4-like"/>
    <property type="match status" value="1"/>
</dbReference>
<feature type="region of interest" description="Disordered" evidence="2">
    <location>
        <begin position="39"/>
        <end position="67"/>
    </location>
</feature>
<gene>
    <name evidence="3" type="ORF">EGR_08135</name>
</gene>
<feature type="region of interest" description="Disordered" evidence="2">
    <location>
        <begin position="403"/>
        <end position="439"/>
    </location>
</feature>
<sequence length="439" mass="49335">MVLLHGETVFPGTPAALLRGAEYFIYVYHARRSVVRDPGLSMARPNTHRPNGSPAINSSTGSASQYQTPRDLLTQAAKNVSSFHFKRALRLYKSALSQLDHLQPSEENRRLIIEALQSSAFLLLDEGKLKEAKENFQKAVQLSPDEGYEKYMYLAQISGGSEAVDLYRRGIEIIKRSLDASMNHQCHCEKMTDDVDSSTKNKLKRALSNAYCAISELYTTDLCDEPEAESSCREAVQKATEADESNPQAWFSAANMLTIKAQNDEARRALEKCFSLYWPQVEQVVSLLRSRENGNGDVAGHDEEVEELDLEEISGMPYEAHIQMVKMMIELDMFERAAEILEVMLEEDDEHAEVLYLLTVVGKKLWINSDPDHLRYYAEVTRELCANNGDVETVGEMEELLATLPQNDSGREGEGDGDPEISSSGEDEEEEEEEVMDTL</sequence>
<dbReference type="Proteomes" id="UP000019149">
    <property type="component" value="Unassembled WGS sequence"/>
</dbReference>
<keyword evidence="1" id="KW-0802">TPR repeat</keyword>
<dbReference type="KEGG" id="egl:EGR_08135"/>
<accession>W6UUC5</accession>
<keyword evidence="4" id="KW-1185">Reference proteome</keyword>
<dbReference type="InterPro" id="IPR011990">
    <property type="entry name" value="TPR-like_helical_dom_sf"/>
</dbReference>
<dbReference type="CTD" id="36343850"/>
<comment type="caution">
    <text evidence="3">The sequence shown here is derived from an EMBL/GenBank/DDBJ whole genome shotgun (WGS) entry which is preliminary data.</text>
</comment>
<dbReference type="SUPFAM" id="SSF48452">
    <property type="entry name" value="TPR-like"/>
    <property type="match status" value="1"/>
</dbReference>
<feature type="compositionally biased region" description="Acidic residues" evidence="2">
    <location>
        <begin position="415"/>
        <end position="439"/>
    </location>
</feature>
<protein>
    <submittedName>
        <fullName evidence="3">Uncharacterized protein</fullName>
    </submittedName>
</protein>
<name>W6UUC5_ECHGR</name>
<evidence type="ECO:0000256" key="1">
    <source>
        <dbReference type="PROSITE-ProRule" id="PRU00339"/>
    </source>
</evidence>
<dbReference type="AlphaFoldDB" id="W6UUC5"/>
<reference evidence="3 4" key="1">
    <citation type="journal article" date="2013" name="Nat. Genet.">
        <title>The genome of the hydatid tapeworm Echinococcus granulosus.</title>
        <authorList>
            <person name="Zheng H."/>
            <person name="Zhang W."/>
            <person name="Zhang L."/>
            <person name="Zhang Z."/>
            <person name="Li J."/>
            <person name="Lu G."/>
            <person name="Zhu Y."/>
            <person name="Wang Y."/>
            <person name="Huang Y."/>
            <person name="Liu J."/>
            <person name="Kang H."/>
            <person name="Chen J."/>
            <person name="Wang L."/>
            <person name="Chen A."/>
            <person name="Yu S."/>
            <person name="Gao Z."/>
            <person name="Jin L."/>
            <person name="Gu W."/>
            <person name="Wang Z."/>
            <person name="Zhao L."/>
            <person name="Shi B."/>
            <person name="Wen H."/>
            <person name="Lin R."/>
            <person name="Jones M.K."/>
            <person name="Brejova B."/>
            <person name="Vinar T."/>
            <person name="Zhao G."/>
            <person name="McManus D.P."/>
            <person name="Chen Z."/>
            <person name="Zhou Y."/>
            <person name="Wang S."/>
        </authorList>
    </citation>
    <scope>NUCLEOTIDE SEQUENCE [LARGE SCALE GENOMIC DNA]</scope>
</reference>
<dbReference type="OMA" id="CIEMGLY"/>
<feature type="repeat" description="TPR" evidence="1">
    <location>
        <begin position="113"/>
        <end position="146"/>
    </location>
</feature>
<dbReference type="PROSITE" id="PS50005">
    <property type="entry name" value="TPR"/>
    <property type="match status" value="1"/>
</dbReference>
<evidence type="ECO:0000256" key="2">
    <source>
        <dbReference type="SAM" id="MobiDB-lite"/>
    </source>
</evidence>
<dbReference type="Gene3D" id="1.25.40.10">
    <property type="entry name" value="Tetratricopeptide repeat domain"/>
    <property type="match status" value="1"/>
</dbReference>
<evidence type="ECO:0000313" key="3">
    <source>
        <dbReference type="EMBL" id="EUB56984.1"/>
    </source>
</evidence>
<evidence type="ECO:0000313" key="4">
    <source>
        <dbReference type="Proteomes" id="UP000019149"/>
    </source>
</evidence>
<feature type="compositionally biased region" description="Polar residues" evidence="2">
    <location>
        <begin position="48"/>
        <end position="67"/>
    </location>
</feature>
<dbReference type="EMBL" id="APAU02000097">
    <property type="protein sequence ID" value="EUB56984.1"/>
    <property type="molecule type" value="Genomic_DNA"/>
</dbReference>